<dbReference type="OrthoDB" id="1470350at2759"/>
<dbReference type="InterPro" id="IPR052926">
    <property type="entry name" value="Metallo-beta-lactamase_dom"/>
</dbReference>
<dbReference type="InterPro" id="IPR041712">
    <property type="entry name" value="DHPS-like_MBL-fold"/>
</dbReference>
<dbReference type="SUPFAM" id="SSF56281">
    <property type="entry name" value="Metallo-hydrolase/oxidoreductase"/>
    <property type="match status" value="1"/>
</dbReference>
<dbReference type="InterPro" id="IPR036866">
    <property type="entry name" value="RibonucZ/Hydroxyglut_hydro"/>
</dbReference>
<sequence>MEQLVELDAVEILVIIDNELDPISPCSNPRVEQSGGIKDISKRAQRTPSKGGETVHELRMSNICCSAHGLSLMITGVKDGQRRTILFDTGPEGEAWERNATRLGVDAGRIEAITLSHWHRDHSGGMLKALKTIADSRAEKGSKLPPVSVDLHPDRPDYRGSLVPGMPIISLEADPSFEEIENSNGVVAKNDQLHTVLNDTFLISGEIPRVTDYEKGFPFGVRYVSKTGNWQKDTDMKDERVLVCRLKDKGLVMFTGCGHAGVVNSAKHVVSLGKGVPLYAVIGGFHLADAQPDVIERAVSDLKETGVQIVLAGHCTGWRAKAEFHRQMPGLFAPSFVHNASTATGIHSANWSGLELPDKTLGRERHVFEAEEQVEVIFLNYMDLTVPKSKREIHWQSAEGHVDRKPATVITSATKRKPGFAERSPKVDERWPRSSKRRPKVDEWASAIISAPRPRPTAVGSSVNVDVHSPIVSIAALLVLATLLLPSVSSLPTTMAFAPSILSWRVLSLVLVRTRIRTRPTVTRSLRLGSRTAGHLLVD</sequence>
<dbReference type="Pfam" id="PF00753">
    <property type="entry name" value="Lactamase_B"/>
    <property type="match status" value="1"/>
</dbReference>
<proteinExistence type="predicted"/>
<protein>
    <submittedName>
        <fullName evidence="3">7, 8-dihydropterin-6-methyl-4-(Beta-D-ribofuranosyl)-aminobenzene-5'-phosphate synthase</fullName>
    </submittedName>
</protein>
<feature type="domain" description="Metallo-beta-lactamase" evidence="2">
    <location>
        <begin position="80"/>
        <end position="132"/>
    </location>
</feature>
<keyword evidence="4" id="KW-1185">Reference proteome</keyword>
<dbReference type="PANTHER" id="PTHR13754:SF13">
    <property type="entry name" value="METALLO-BETA-LACTAMASE SUPERFAMILY PROTEIN (AFU_ORTHOLOGUE AFUA_3G07630)"/>
    <property type="match status" value="1"/>
</dbReference>
<reference evidence="4" key="1">
    <citation type="journal article" date="2013" name="New Phytol.">
        <title>Comparative genomic and transcriptomic analyses reveal the hemibiotrophic stage shift of Colletotrichum fungi.</title>
        <authorList>
            <person name="Gan P."/>
            <person name="Ikeda K."/>
            <person name="Irieda H."/>
            <person name="Narusaka M."/>
            <person name="O'Connell R.J."/>
            <person name="Narusaka Y."/>
            <person name="Takano Y."/>
            <person name="Kubo Y."/>
            <person name="Shirasu K."/>
        </authorList>
    </citation>
    <scope>NUCLEOTIDE SEQUENCE [LARGE SCALE GENOMIC DNA]</scope>
    <source>
        <strain evidence="4">104-T / ATCC 96160 / CBS 514.97 / LARS 414 / MAFF 240422</strain>
    </source>
</reference>
<dbReference type="Proteomes" id="UP000014480">
    <property type="component" value="Unassembled WGS sequence"/>
</dbReference>
<feature type="region of interest" description="Disordered" evidence="1">
    <location>
        <begin position="416"/>
        <end position="435"/>
    </location>
</feature>
<dbReference type="InterPro" id="IPR001279">
    <property type="entry name" value="Metallo-B-lactamas"/>
</dbReference>
<dbReference type="STRING" id="1213857.A0A484FFZ7"/>
<comment type="caution">
    <text evidence="3">The sequence shown here is derived from an EMBL/GenBank/DDBJ whole genome shotgun (WGS) entry which is preliminary data.</text>
</comment>
<organism evidence="3 4">
    <name type="scientific">Colletotrichum orbiculare (strain 104-T / ATCC 96160 / CBS 514.97 / LARS 414 / MAFF 240422)</name>
    <name type="common">Cucumber anthracnose fungus</name>
    <name type="synonym">Colletotrichum lagenarium</name>
    <dbReference type="NCBI Taxonomy" id="1213857"/>
    <lineage>
        <taxon>Eukaryota</taxon>
        <taxon>Fungi</taxon>
        <taxon>Dikarya</taxon>
        <taxon>Ascomycota</taxon>
        <taxon>Pezizomycotina</taxon>
        <taxon>Sordariomycetes</taxon>
        <taxon>Hypocreomycetidae</taxon>
        <taxon>Glomerellales</taxon>
        <taxon>Glomerellaceae</taxon>
        <taxon>Colletotrichum</taxon>
        <taxon>Colletotrichum orbiculare species complex</taxon>
    </lineage>
</organism>
<name>A0A484FFZ7_COLOR</name>
<evidence type="ECO:0000259" key="2">
    <source>
        <dbReference type="Pfam" id="PF00753"/>
    </source>
</evidence>
<dbReference type="AlphaFoldDB" id="A0A484FFZ7"/>
<accession>A0A484FFZ7</accession>
<reference evidence="4" key="2">
    <citation type="journal article" date="2019" name="Mol. Plant Microbe Interact.">
        <title>Genome sequence resources for four phytopathogenic fungi from the Colletotrichum orbiculare species complex.</title>
        <authorList>
            <person name="Gan P."/>
            <person name="Tsushima A."/>
            <person name="Narusaka M."/>
            <person name="Narusaka Y."/>
            <person name="Takano Y."/>
            <person name="Kubo Y."/>
            <person name="Shirasu K."/>
        </authorList>
    </citation>
    <scope>GENOME REANNOTATION</scope>
    <source>
        <strain evidence="4">104-T / ATCC 96160 / CBS 514.97 / LARS 414 / MAFF 240422</strain>
    </source>
</reference>
<evidence type="ECO:0000313" key="3">
    <source>
        <dbReference type="EMBL" id="TDZ16485.1"/>
    </source>
</evidence>
<dbReference type="PANTHER" id="PTHR13754">
    <property type="entry name" value="METALLO-BETA-LACTAMASE SUPERFAMILY PROTEIN"/>
    <property type="match status" value="1"/>
</dbReference>
<dbReference type="Gene3D" id="3.60.15.10">
    <property type="entry name" value="Ribonuclease Z/Hydroxyacylglutathione hydrolase-like"/>
    <property type="match status" value="1"/>
</dbReference>
<dbReference type="CDD" id="cd07713">
    <property type="entry name" value="DHPS-like_MBL-fold"/>
    <property type="match status" value="1"/>
</dbReference>
<evidence type="ECO:0000256" key="1">
    <source>
        <dbReference type="SAM" id="MobiDB-lite"/>
    </source>
</evidence>
<dbReference type="EMBL" id="AMCV02000035">
    <property type="protein sequence ID" value="TDZ16485.1"/>
    <property type="molecule type" value="Genomic_DNA"/>
</dbReference>
<gene>
    <name evidence="3" type="ORF">Cob_v010759</name>
</gene>
<evidence type="ECO:0000313" key="4">
    <source>
        <dbReference type="Proteomes" id="UP000014480"/>
    </source>
</evidence>
<feature type="compositionally biased region" description="Basic and acidic residues" evidence="1">
    <location>
        <begin position="419"/>
        <end position="432"/>
    </location>
</feature>
<dbReference type="GO" id="GO:0016740">
    <property type="term" value="F:transferase activity"/>
    <property type="evidence" value="ECO:0007669"/>
    <property type="project" value="TreeGrafter"/>
</dbReference>